<comment type="caution">
    <text evidence="7">The sequence shown here is derived from an EMBL/GenBank/DDBJ whole genome shotgun (WGS) entry which is preliminary data.</text>
</comment>
<dbReference type="Pfam" id="PF08534">
    <property type="entry name" value="Redoxin"/>
    <property type="match status" value="1"/>
</dbReference>
<reference evidence="7" key="2">
    <citation type="submission" date="2021-04" db="EMBL/GenBank/DDBJ databases">
        <authorList>
            <person name="Zhang T."/>
            <person name="Zhang Y."/>
            <person name="Lu D."/>
            <person name="Zuo D."/>
            <person name="Du Z."/>
        </authorList>
    </citation>
    <scope>NUCLEOTIDE SEQUENCE</scope>
    <source>
        <strain evidence="7">JR1</strain>
    </source>
</reference>
<dbReference type="PANTHER" id="PTHR42852:SF6">
    <property type="entry name" value="THIOL:DISULFIDE INTERCHANGE PROTEIN DSBE"/>
    <property type="match status" value="1"/>
</dbReference>
<dbReference type="PROSITE" id="PS51352">
    <property type="entry name" value="THIOREDOXIN_2"/>
    <property type="match status" value="1"/>
</dbReference>
<dbReference type="GO" id="GO:0016491">
    <property type="term" value="F:oxidoreductase activity"/>
    <property type="evidence" value="ECO:0007669"/>
    <property type="project" value="InterPro"/>
</dbReference>
<dbReference type="PROSITE" id="PS51257">
    <property type="entry name" value="PROKAR_LIPOPROTEIN"/>
    <property type="match status" value="1"/>
</dbReference>
<keyword evidence="3" id="KW-1015">Disulfide bond</keyword>
<dbReference type="InterPro" id="IPR050553">
    <property type="entry name" value="Thioredoxin_ResA/DsbE_sf"/>
</dbReference>
<dbReference type="InterPro" id="IPR036249">
    <property type="entry name" value="Thioredoxin-like_sf"/>
</dbReference>
<comment type="subcellular location">
    <subcellularLocation>
        <location evidence="1">Cell envelope</location>
    </subcellularLocation>
</comment>
<dbReference type="GO" id="GO:0017004">
    <property type="term" value="P:cytochrome complex assembly"/>
    <property type="evidence" value="ECO:0007669"/>
    <property type="project" value="UniProtKB-KW"/>
</dbReference>
<evidence type="ECO:0000259" key="6">
    <source>
        <dbReference type="PROSITE" id="PS51352"/>
    </source>
</evidence>
<keyword evidence="8" id="KW-1185">Reference proteome</keyword>
<dbReference type="GO" id="GO:0030313">
    <property type="term" value="C:cell envelope"/>
    <property type="evidence" value="ECO:0007669"/>
    <property type="project" value="UniProtKB-SubCell"/>
</dbReference>
<feature type="signal peptide" evidence="5">
    <location>
        <begin position="1"/>
        <end position="21"/>
    </location>
</feature>
<dbReference type="AlphaFoldDB" id="A0A941EZ36"/>
<protein>
    <submittedName>
        <fullName evidence="7">AhpC/TSA family protein</fullName>
    </submittedName>
</protein>
<evidence type="ECO:0000313" key="8">
    <source>
        <dbReference type="Proteomes" id="UP000679220"/>
    </source>
</evidence>
<dbReference type="Proteomes" id="UP000679220">
    <property type="component" value="Unassembled WGS sequence"/>
</dbReference>
<dbReference type="CDD" id="cd02966">
    <property type="entry name" value="TlpA_like_family"/>
    <property type="match status" value="1"/>
</dbReference>
<evidence type="ECO:0000256" key="1">
    <source>
        <dbReference type="ARBA" id="ARBA00004196"/>
    </source>
</evidence>
<evidence type="ECO:0000256" key="3">
    <source>
        <dbReference type="ARBA" id="ARBA00023157"/>
    </source>
</evidence>
<dbReference type="InterPro" id="IPR013766">
    <property type="entry name" value="Thioredoxin_domain"/>
</dbReference>
<name>A0A941EZ36_9BACT</name>
<accession>A0A941EZ36</accession>
<dbReference type="EMBL" id="JAGTAR010000002">
    <property type="protein sequence ID" value="MBR8534276.1"/>
    <property type="molecule type" value="Genomic_DNA"/>
</dbReference>
<gene>
    <name evidence="7" type="ORF">KDU71_01805</name>
</gene>
<dbReference type="SUPFAM" id="SSF52833">
    <property type="entry name" value="Thioredoxin-like"/>
    <property type="match status" value="1"/>
</dbReference>
<keyword evidence="2" id="KW-0201">Cytochrome c-type biogenesis</keyword>
<reference evidence="7" key="1">
    <citation type="journal article" date="2018" name="Int. J. Syst. Evol. Microbiol.">
        <title>Carboxylicivirga sediminis sp. nov., isolated from coastal sediment.</title>
        <authorList>
            <person name="Wang F.Q."/>
            <person name="Ren L.H."/>
            <person name="Zou R.J."/>
            <person name="Sun Y.Z."/>
            <person name="Liu X.J."/>
            <person name="Jiang F."/>
            <person name="Liu L.J."/>
        </authorList>
    </citation>
    <scope>NUCLEOTIDE SEQUENCE</scope>
    <source>
        <strain evidence="7">JR1</strain>
    </source>
</reference>
<sequence>MKFITALLFCALMLGACHANKSEYATIRGHYEGERTGKEIHLCKVEHGQTSKIATATIQPDGKFGFSWPVDHPELYVINVVWTEQQQLVREDHNLKRYYLDGGVELDIHLTDGKYELLKSNCDKNILLSEWNTYIDSVFTYSHGFRYNQLNYTHFFPLLPTFVNEATDFTNKISVSDANFEELMKLMVEVDMNNAALSMLYTPRTKHPEPSDFPEYYDYLLNQKELSTERILELPAGYSCMRRFVMFKMISLPEEAKANWYETELEQIEHPLLKGYFGVENIERFQSLDKSFLDYKKLIEPYLGNEYLKTKVEEYELSINSFTIGSDAFDIEGKDINNKSVKLSDFKGKVVYVDAWATWCAPCKGEIPALKKLEQKYHNKDVVFLSISLDSPKKIGEWKHFVKDESLKGVQLIADDAFNSPFAKAYRINSIPRFMLFDKEGKVVSTDAPRPSNIKAEAMIKDLL</sequence>
<keyword evidence="5" id="KW-0732">Signal</keyword>
<evidence type="ECO:0000256" key="5">
    <source>
        <dbReference type="SAM" id="SignalP"/>
    </source>
</evidence>
<dbReference type="InterPro" id="IPR013740">
    <property type="entry name" value="Redoxin"/>
</dbReference>
<dbReference type="PANTHER" id="PTHR42852">
    <property type="entry name" value="THIOL:DISULFIDE INTERCHANGE PROTEIN DSBE"/>
    <property type="match status" value="1"/>
</dbReference>
<keyword evidence="4" id="KW-0676">Redox-active center</keyword>
<feature type="domain" description="Thioredoxin" evidence="6">
    <location>
        <begin position="322"/>
        <end position="464"/>
    </location>
</feature>
<proteinExistence type="predicted"/>
<organism evidence="7 8">
    <name type="scientific">Carboxylicivirga sediminis</name>
    <dbReference type="NCBI Taxonomy" id="2006564"/>
    <lineage>
        <taxon>Bacteria</taxon>
        <taxon>Pseudomonadati</taxon>
        <taxon>Bacteroidota</taxon>
        <taxon>Bacteroidia</taxon>
        <taxon>Marinilabiliales</taxon>
        <taxon>Marinilabiliaceae</taxon>
        <taxon>Carboxylicivirga</taxon>
    </lineage>
</organism>
<evidence type="ECO:0000256" key="4">
    <source>
        <dbReference type="ARBA" id="ARBA00023284"/>
    </source>
</evidence>
<dbReference type="RefSeq" id="WP_212188186.1">
    <property type="nucleotide sequence ID" value="NZ_JAGTAR010000002.1"/>
</dbReference>
<evidence type="ECO:0000313" key="7">
    <source>
        <dbReference type="EMBL" id="MBR8534276.1"/>
    </source>
</evidence>
<evidence type="ECO:0000256" key="2">
    <source>
        <dbReference type="ARBA" id="ARBA00022748"/>
    </source>
</evidence>
<feature type="chain" id="PRO_5038104369" evidence="5">
    <location>
        <begin position="22"/>
        <end position="464"/>
    </location>
</feature>
<dbReference type="Gene3D" id="3.40.30.10">
    <property type="entry name" value="Glutaredoxin"/>
    <property type="match status" value="1"/>
</dbReference>